<dbReference type="EMBL" id="CM047906">
    <property type="protein sequence ID" value="KAJ0086376.1"/>
    <property type="molecule type" value="Genomic_DNA"/>
</dbReference>
<dbReference type="Proteomes" id="UP001164250">
    <property type="component" value="Chromosome 10"/>
</dbReference>
<keyword evidence="2" id="KW-1185">Reference proteome</keyword>
<proteinExistence type="predicted"/>
<gene>
    <name evidence="1" type="ORF">Patl1_07142</name>
</gene>
<name>A0ACC1AHY1_9ROSI</name>
<evidence type="ECO:0000313" key="1">
    <source>
        <dbReference type="EMBL" id="KAJ0086376.1"/>
    </source>
</evidence>
<organism evidence="1 2">
    <name type="scientific">Pistacia atlantica</name>
    <dbReference type="NCBI Taxonomy" id="434234"/>
    <lineage>
        <taxon>Eukaryota</taxon>
        <taxon>Viridiplantae</taxon>
        <taxon>Streptophyta</taxon>
        <taxon>Embryophyta</taxon>
        <taxon>Tracheophyta</taxon>
        <taxon>Spermatophyta</taxon>
        <taxon>Magnoliopsida</taxon>
        <taxon>eudicotyledons</taxon>
        <taxon>Gunneridae</taxon>
        <taxon>Pentapetalae</taxon>
        <taxon>rosids</taxon>
        <taxon>malvids</taxon>
        <taxon>Sapindales</taxon>
        <taxon>Anacardiaceae</taxon>
        <taxon>Pistacia</taxon>
    </lineage>
</organism>
<sequence length="126" mass="13474">MDQASADPKALAAVEALLLNQGPPKTADIQWVVLIGQSVSIASAQSGSESSVETAWKAESEQIRKCMKIRVPNLLSGLQGKSQIVQDELVGLGEQIVQSAEGTRAIALELCHDLKITFYNTLQLVS</sequence>
<protein>
    <submittedName>
        <fullName evidence="1">Uncharacterized protein</fullName>
    </submittedName>
</protein>
<comment type="caution">
    <text evidence="1">The sequence shown here is derived from an EMBL/GenBank/DDBJ whole genome shotgun (WGS) entry which is preliminary data.</text>
</comment>
<reference evidence="2" key="1">
    <citation type="journal article" date="2023" name="G3 (Bethesda)">
        <title>Genome assembly and association tests identify interacting loci associated with vigor, precocity, and sex in interspecific pistachio rootstocks.</title>
        <authorList>
            <person name="Palmer W."/>
            <person name="Jacygrad E."/>
            <person name="Sagayaradj S."/>
            <person name="Cavanaugh K."/>
            <person name="Han R."/>
            <person name="Bertier L."/>
            <person name="Beede B."/>
            <person name="Kafkas S."/>
            <person name="Golino D."/>
            <person name="Preece J."/>
            <person name="Michelmore R."/>
        </authorList>
    </citation>
    <scope>NUCLEOTIDE SEQUENCE [LARGE SCALE GENOMIC DNA]</scope>
</reference>
<evidence type="ECO:0000313" key="2">
    <source>
        <dbReference type="Proteomes" id="UP001164250"/>
    </source>
</evidence>
<accession>A0ACC1AHY1</accession>